<sequence>MITDFQWRAEQSEAERGQEGLHLALQLQGQLQRQLLTSRCTTATTGSWLNDATH</sequence>
<accession>A0A7Y9J360</accession>
<dbReference type="Proteomes" id="UP000521922">
    <property type="component" value="Unassembled WGS sequence"/>
</dbReference>
<reference evidence="1 2" key="1">
    <citation type="submission" date="2020-07" db="EMBL/GenBank/DDBJ databases">
        <title>Sequencing the genomes of 1000 actinobacteria strains.</title>
        <authorList>
            <person name="Klenk H.-P."/>
        </authorList>
    </citation>
    <scope>NUCLEOTIDE SEQUENCE [LARGE SCALE GENOMIC DNA]</scope>
    <source>
        <strain evidence="1 2">DSM 7487</strain>
    </source>
</reference>
<evidence type="ECO:0000313" key="1">
    <source>
        <dbReference type="EMBL" id="NYD24698.1"/>
    </source>
</evidence>
<dbReference type="RefSeq" id="WP_179755264.1">
    <property type="nucleotide sequence ID" value="NZ_BAAAGN010000013.1"/>
</dbReference>
<organism evidence="1 2">
    <name type="scientific">Kineococcus aurantiacus</name>
    <dbReference type="NCBI Taxonomy" id="37633"/>
    <lineage>
        <taxon>Bacteria</taxon>
        <taxon>Bacillati</taxon>
        <taxon>Actinomycetota</taxon>
        <taxon>Actinomycetes</taxon>
        <taxon>Kineosporiales</taxon>
        <taxon>Kineosporiaceae</taxon>
        <taxon>Kineococcus</taxon>
    </lineage>
</organism>
<name>A0A7Y9J360_9ACTN</name>
<protein>
    <submittedName>
        <fullName evidence="1">Uncharacterized protein</fullName>
    </submittedName>
</protein>
<dbReference type="AlphaFoldDB" id="A0A7Y9J360"/>
<gene>
    <name evidence="1" type="ORF">BJ968_004238</name>
</gene>
<keyword evidence="2" id="KW-1185">Reference proteome</keyword>
<comment type="caution">
    <text evidence="1">The sequence shown here is derived from an EMBL/GenBank/DDBJ whole genome shotgun (WGS) entry which is preliminary data.</text>
</comment>
<dbReference type="EMBL" id="JACCBB010000001">
    <property type="protein sequence ID" value="NYD24698.1"/>
    <property type="molecule type" value="Genomic_DNA"/>
</dbReference>
<proteinExistence type="predicted"/>
<evidence type="ECO:0000313" key="2">
    <source>
        <dbReference type="Proteomes" id="UP000521922"/>
    </source>
</evidence>